<dbReference type="GO" id="GO:1990404">
    <property type="term" value="F:NAD+-protein mono-ADP-ribosyltransferase activity"/>
    <property type="evidence" value="ECO:0007669"/>
    <property type="project" value="TreeGrafter"/>
</dbReference>
<keyword evidence="9" id="KW-0520">NAD</keyword>
<sequence>MAGVKFDPNKTCIHCDSDFKDVKKMPLGKLSKAQIAKGFEVLEDLEKAVDARNNAQIVSLSSKFYTVIPHDFGRKVPPVLNTLETIREKYDMLLVLVAMLHSTLSAAIGRGIPAGLRACTRKASGTANMPPKRKAAAAKTKAGGKKAKTSDPVADDNPATTHDVIAKLKASENKSTNKKRKVDSFVPSQSIYEVFEDYDCMLNQTNIGHNNNKYYVIQVLKRAGINQYHAWNRWGRVGESGATAMKGPFGSSDDAIKDFKKKFQDKTGNKWENRDSFTPKTKKYTMIEMSLEDDDEDETDASAPTKSAPSGPVERCTLDAPTQSLLNLIFNHDMFKDAMKSFDIDVKKMPLGKLSKAQIAKGFEVLEDLEKAVDARNNAQIVSLSSKFYTVIPHDFGRKVPPVMNTLETIRKKYDMLLVLGDIEIAQTLEKEKEKVASESAKQPHPLDVNYNLLKCELKLLDPKSKEYKTLETYTKETGKGWRVPKIKHIWSMRREGEEKRFAEHDKISNRKLLWHGTNVAVVAAILKSGLRIMPHSGGRVGSGIYFASENSKSAGYVRCAGTTGIMFLNEVALGKEHLITQDNWQLKAAPKGYDCIIAKGWTEPDPKKDTKIKLDGKDVVVPQGVPVSQPEYNQKSSFSQSEYLVYKESQNMMRYLVMVDLK</sequence>
<evidence type="ECO:0000256" key="9">
    <source>
        <dbReference type="ARBA" id="ARBA00023027"/>
    </source>
</evidence>
<keyword evidence="2" id="KW-0328">Glycosyltransferase</keyword>
<feature type="region of interest" description="Disordered" evidence="13">
    <location>
        <begin position="293"/>
        <end position="316"/>
    </location>
</feature>
<accession>K1QNQ6</accession>
<feature type="region of interest" description="Disordered" evidence="13">
    <location>
        <begin position="123"/>
        <end position="160"/>
    </location>
</feature>
<dbReference type="InterPro" id="IPR050800">
    <property type="entry name" value="ARTD/PARP"/>
</dbReference>
<reference evidence="14" key="1">
    <citation type="journal article" date="2012" name="Nature">
        <title>The oyster genome reveals stress adaptation and complexity of shell formation.</title>
        <authorList>
            <person name="Zhang G."/>
            <person name="Fang X."/>
            <person name="Guo X."/>
            <person name="Li L."/>
            <person name="Luo R."/>
            <person name="Xu F."/>
            <person name="Yang P."/>
            <person name="Zhang L."/>
            <person name="Wang X."/>
            <person name="Qi H."/>
            <person name="Xiong Z."/>
            <person name="Que H."/>
            <person name="Xie Y."/>
            <person name="Holland P.W."/>
            <person name="Paps J."/>
            <person name="Zhu Y."/>
            <person name="Wu F."/>
            <person name="Chen Y."/>
            <person name="Wang J."/>
            <person name="Peng C."/>
            <person name="Meng J."/>
            <person name="Yang L."/>
            <person name="Liu J."/>
            <person name="Wen B."/>
            <person name="Zhang N."/>
            <person name="Huang Z."/>
            <person name="Zhu Q."/>
            <person name="Feng Y."/>
            <person name="Mount A."/>
            <person name="Hedgecock D."/>
            <person name="Xu Z."/>
            <person name="Liu Y."/>
            <person name="Domazet-Loso T."/>
            <person name="Du Y."/>
            <person name="Sun X."/>
            <person name="Zhang S."/>
            <person name="Liu B."/>
            <person name="Cheng P."/>
            <person name="Jiang X."/>
            <person name="Li J."/>
            <person name="Fan D."/>
            <person name="Wang W."/>
            <person name="Fu W."/>
            <person name="Wang T."/>
            <person name="Wang B."/>
            <person name="Zhang J."/>
            <person name="Peng Z."/>
            <person name="Li Y."/>
            <person name="Li N."/>
            <person name="Wang J."/>
            <person name="Chen M."/>
            <person name="He Y."/>
            <person name="Tan F."/>
            <person name="Song X."/>
            <person name="Zheng Q."/>
            <person name="Huang R."/>
            <person name="Yang H."/>
            <person name="Du X."/>
            <person name="Chen L."/>
            <person name="Yang M."/>
            <person name="Gaffney P.M."/>
            <person name="Wang S."/>
            <person name="Luo L."/>
            <person name="She Z."/>
            <person name="Ming Y."/>
            <person name="Huang W."/>
            <person name="Zhang S."/>
            <person name="Huang B."/>
            <person name="Zhang Y."/>
            <person name="Qu T."/>
            <person name="Ni P."/>
            <person name="Miao G."/>
            <person name="Wang J."/>
            <person name="Wang Q."/>
            <person name="Steinberg C.E."/>
            <person name="Wang H."/>
            <person name="Li N."/>
            <person name="Qian L."/>
            <person name="Zhang G."/>
            <person name="Li Y."/>
            <person name="Yang H."/>
            <person name="Liu X."/>
            <person name="Wang J."/>
            <person name="Yin Y."/>
            <person name="Wang J."/>
        </authorList>
    </citation>
    <scope>NUCLEOTIDE SEQUENCE [LARGE SCALE GENOMIC DNA]</scope>
    <source>
        <strain evidence="14">05x7-T-G4-1.051#20</strain>
    </source>
</reference>
<keyword evidence="8" id="KW-0862">Zinc</keyword>
<keyword evidence="10" id="KW-0238">DNA-binding</keyword>
<dbReference type="AlphaFoldDB" id="K1QNQ6"/>
<evidence type="ECO:0000256" key="10">
    <source>
        <dbReference type="ARBA" id="ARBA00023125"/>
    </source>
</evidence>
<dbReference type="CDD" id="cd01437">
    <property type="entry name" value="parp_like"/>
    <property type="match status" value="1"/>
</dbReference>
<dbReference type="SUPFAM" id="SSF142921">
    <property type="entry name" value="WGR domain-like"/>
    <property type="match status" value="1"/>
</dbReference>
<dbReference type="GO" id="GO:0070212">
    <property type="term" value="P:protein poly-ADP-ribosylation"/>
    <property type="evidence" value="ECO:0007669"/>
    <property type="project" value="TreeGrafter"/>
</dbReference>
<dbReference type="FunFam" id="1.20.142.10:FF:000001">
    <property type="entry name" value="Poly [ADP-ribose] polymerase"/>
    <property type="match status" value="1"/>
</dbReference>
<dbReference type="InterPro" id="IPR036616">
    <property type="entry name" value="Poly(ADP-ribose)pol_reg_dom_sf"/>
</dbReference>
<dbReference type="InterPro" id="IPR036930">
    <property type="entry name" value="WGR_dom_sf"/>
</dbReference>
<dbReference type="InterPro" id="IPR004102">
    <property type="entry name" value="Poly(ADP-ribose)pol_reg_dom"/>
</dbReference>
<dbReference type="Gene3D" id="1.20.142.10">
    <property type="entry name" value="Poly(ADP-ribose) polymerase, regulatory domain"/>
    <property type="match status" value="2"/>
</dbReference>
<dbReference type="SUPFAM" id="SSF47587">
    <property type="entry name" value="Domain of poly(ADP-ribose) polymerase"/>
    <property type="match status" value="2"/>
</dbReference>
<dbReference type="GO" id="GO:0005730">
    <property type="term" value="C:nucleolus"/>
    <property type="evidence" value="ECO:0007669"/>
    <property type="project" value="TreeGrafter"/>
</dbReference>
<gene>
    <name evidence="14" type="ORF">CGI_10012565</name>
</gene>
<proteinExistence type="inferred from homology"/>
<dbReference type="PROSITE" id="PS51060">
    <property type="entry name" value="PARP_ALPHA_HD"/>
    <property type="match status" value="2"/>
</dbReference>
<protein>
    <submittedName>
        <fullName evidence="14">Poly [ADP-ribose] polymerase 3</fullName>
    </submittedName>
</protein>
<dbReference type="PANTHER" id="PTHR10459:SF66">
    <property type="entry name" value="PROTEIN MONO-ADP-RIBOSYLTRANSFERASE PARP3"/>
    <property type="match status" value="1"/>
</dbReference>
<keyword evidence="11" id="KW-0539">Nucleus</keyword>
<keyword evidence="7" id="KW-0863">Zinc-finger</keyword>
<dbReference type="GO" id="GO:0016779">
    <property type="term" value="F:nucleotidyltransferase activity"/>
    <property type="evidence" value="ECO:0007669"/>
    <property type="project" value="UniProtKB-KW"/>
</dbReference>
<dbReference type="HOGENOM" id="CLU_004841_2_3_1"/>
<dbReference type="FunFam" id="3.90.228.10:FF:000009">
    <property type="entry name" value="Poly [ADP-ribose] polymerase"/>
    <property type="match status" value="1"/>
</dbReference>
<dbReference type="SUPFAM" id="SSF56399">
    <property type="entry name" value="ADP-ribosylation"/>
    <property type="match status" value="1"/>
</dbReference>
<feature type="compositionally biased region" description="Basic residues" evidence="13">
    <location>
        <begin position="131"/>
        <end position="147"/>
    </location>
</feature>
<dbReference type="InParanoid" id="K1QNQ6"/>
<evidence type="ECO:0000256" key="7">
    <source>
        <dbReference type="ARBA" id="ARBA00022771"/>
    </source>
</evidence>
<dbReference type="InterPro" id="IPR012317">
    <property type="entry name" value="Poly(ADP-ribose)pol_cat_dom"/>
</dbReference>
<dbReference type="GO" id="GO:0003950">
    <property type="term" value="F:NAD+ poly-ADP-ribosyltransferase activity"/>
    <property type="evidence" value="ECO:0007669"/>
    <property type="project" value="UniProtKB-UniRule"/>
</dbReference>
<dbReference type="Gene3D" id="2.20.140.10">
    <property type="entry name" value="WGR domain"/>
    <property type="match status" value="1"/>
</dbReference>
<dbReference type="CDD" id="cd08002">
    <property type="entry name" value="WGR_PARP3_like"/>
    <property type="match status" value="1"/>
</dbReference>
<dbReference type="Pfam" id="PF05406">
    <property type="entry name" value="WGR"/>
    <property type="match status" value="1"/>
</dbReference>
<dbReference type="EMBL" id="JH818012">
    <property type="protein sequence ID" value="EKC38512.1"/>
    <property type="molecule type" value="Genomic_DNA"/>
</dbReference>
<evidence type="ECO:0000256" key="11">
    <source>
        <dbReference type="ARBA" id="ARBA00023242"/>
    </source>
</evidence>
<comment type="similarity">
    <text evidence="12">Belongs to the ARTD/PARP family.</text>
</comment>
<dbReference type="Gene3D" id="3.90.228.10">
    <property type="match status" value="1"/>
</dbReference>
<dbReference type="GO" id="GO:0008270">
    <property type="term" value="F:zinc ion binding"/>
    <property type="evidence" value="ECO:0007669"/>
    <property type="project" value="UniProtKB-KW"/>
</dbReference>
<evidence type="ECO:0000256" key="12">
    <source>
        <dbReference type="ARBA" id="ARBA00024347"/>
    </source>
</evidence>
<keyword evidence="3" id="KW-0808">Transferase</keyword>
<keyword evidence="4" id="KW-0548">Nucleotidyltransferase</keyword>
<dbReference type="FunFam" id="2.20.140.10:FF:000001">
    <property type="entry name" value="Poly [ADP-ribose] polymerase"/>
    <property type="match status" value="1"/>
</dbReference>
<evidence type="ECO:0000256" key="5">
    <source>
        <dbReference type="ARBA" id="ARBA00022723"/>
    </source>
</evidence>
<evidence type="ECO:0000256" key="13">
    <source>
        <dbReference type="SAM" id="MobiDB-lite"/>
    </source>
</evidence>
<dbReference type="Pfam" id="PF02877">
    <property type="entry name" value="PARP_reg"/>
    <property type="match status" value="2"/>
</dbReference>
<keyword evidence="6" id="KW-0677">Repeat</keyword>
<evidence type="ECO:0000256" key="1">
    <source>
        <dbReference type="ARBA" id="ARBA00004123"/>
    </source>
</evidence>
<evidence type="ECO:0000313" key="14">
    <source>
        <dbReference type="EMBL" id="EKC38512.1"/>
    </source>
</evidence>
<dbReference type="PROSITE" id="PS51059">
    <property type="entry name" value="PARP_CATALYTIC"/>
    <property type="match status" value="1"/>
</dbReference>
<dbReference type="PROSITE" id="PS51977">
    <property type="entry name" value="WGR"/>
    <property type="match status" value="1"/>
</dbReference>
<name>K1QNQ6_MAGGI</name>
<dbReference type="InterPro" id="IPR008893">
    <property type="entry name" value="WGR_domain"/>
</dbReference>
<dbReference type="PANTHER" id="PTHR10459">
    <property type="entry name" value="DNA LIGASE"/>
    <property type="match status" value="1"/>
</dbReference>
<dbReference type="SMART" id="SM00773">
    <property type="entry name" value="WGR"/>
    <property type="match status" value="1"/>
</dbReference>
<evidence type="ECO:0000256" key="2">
    <source>
        <dbReference type="ARBA" id="ARBA00022676"/>
    </source>
</evidence>
<organism evidence="14">
    <name type="scientific">Magallana gigas</name>
    <name type="common">Pacific oyster</name>
    <name type="synonym">Crassostrea gigas</name>
    <dbReference type="NCBI Taxonomy" id="29159"/>
    <lineage>
        <taxon>Eukaryota</taxon>
        <taxon>Metazoa</taxon>
        <taxon>Spiralia</taxon>
        <taxon>Lophotrochozoa</taxon>
        <taxon>Mollusca</taxon>
        <taxon>Bivalvia</taxon>
        <taxon>Autobranchia</taxon>
        <taxon>Pteriomorphia</taxon>
        <taxon>Ostreida</taxon>
        <taxon>Ostreoidea</taxon>
        <taxon>Ostreidae</taxon>
        <taxon>Magallana</taxon>
    </lineage>
</organism>
<keyword evidence="5" id="KW-0479">Metal-binding</keyword>
<dbReference type="GO" id="GO:0003677">
    <property type="term" value="F:DNA binding"/>
    <property type="evidence" value="ECO:0007669"/>
    <property type="project" value="UniProtKB-KW"/>
</dbReference>
<dbReference type="Pfam" id="PF00644">
    <property type="entry name" value="PARP"/>
    <property type="match status" value="1"/>
</dbReference>
<evidence type="ECO:0000256" key="8">
    <source>
        <dbReference type="ARBA" id="ARBA00022833"/>
    </source>
</evidence>
<evidence type="ECO:0000256" key="4">
    <source>
        <dbReference type="ARBA" id="ARBA00022695"/>
    </source>
</evidence>
<dbReference type="GO" id="GO:0035861">
    <property type="term" value="C:site of double-strand break"/>
    <property type="evidence" value="ECO:0007669"/>
    <property type="project" value="TreeGrafter"/>
</dbReference>
<evidence type="ECO:0000256" key="6">
    <source>
        <dbReference type="ARBA" id="ARBA00022737"/>
    </source>
</evidence>
<evidence type="ECO:0000256" key="3">
    <source>
        <dbReference type="ARBA" id="ARBA00022679"/>
    </source>
</evidence>
<comment type="subcellular location">
    <subcellularLocation>
        <location evidence="1">Nucleus</location>
    </subcellularLocation>
</comment>
<dbReference type="GO" id="GO:0006302">
    <property type="term" value="P:double-strand break repair"/>
    <property type="evidence" value="ECO:0007669"/>
    <property type="project" value="TreeGrafter"/>
</dbReference>